<comment type="caution">
    <text evidence="2">The sequence shown here is derived from an EMBL/GenBank/DDBJ whole genome shotgun (WGS) entry which is preliminary data.</text>
</comment>
<dbReference type="RefSeq" id="WP_212980657.1">
    <property type="nucleotide sequence ID" value="NZ_AP025343.1"/>
</dbReference>
<feature type="transmembrane region" description="Helical" evidence="1">
    <location>
        <begin position="60"/>
        <end position="84"/>
    </location>
</feature>
<dbReference type="AlphaFoldDB" id="A0A920CUL4"/>
<keyword evidence="1" id="KW-0472">Membrane</keyword>
<sequence>MKKHTRFTSFPLISVLDLFSPEDRVWYKKKRNIFRIAIVLMCLVGMLVTFLKYTSGEREYLWISTAGYCGVLLVFSYIFTYVVSRMRLRKLGMTKMDSMFLIFLVLLSLFPLIMLGKVTADIAQGPIDRVVKIVDMWDPKRGGDRVSTSEGKEYEIASREVVIRVGHTYRIKVLEHSKLILEAEEQR</sequence>
<feature type="transmembrane region" description="Helical" evidence="1">
    <location>
        <begin position="96"/>
        <end position="116"/>
    </location>
</feature>
<gene>
    <name evidence="2" type="ORF">J34TS1_52190</name>
</gene>
<protein>
    <submittedName>
        <fullName evidence="2">Uncharacterized protein</fullName>
    </submittedName>
</protein>
<evidence type="ECO:0000313" key="3">
    <source>
        <dbReference type="Proteomes" id="UP000682811"/>
    </source>
</evidence>
<organism evidence="2 3">
    <name type="scientific">Paenibacillus azoreducens</name>
    <dbReference type="NCBI Taxonomy" id="116718"/>
    <lineage>
        <taxon>Bacteria</taxon>
        <taxon>Bacillati</taxon>
        <taxon>Bacillota</taxon>
        <taxon>Bacilli</taxon>
        <taxon>Bacillales</taxon>
        <taxon>Paenibacillaceae</taxon>
        <taxon>Paenibacillus</taxon>
    </lineage>
</organism>
<evidence type="ECO:0000313" key="2">
    <source>
        <dbReference type="EMBL" id="GIO50454.1"/>
    </source>
</evidence>
<name>A0A920CUL4_9BACL</name>
<dbReference type="EMBL" id="BORT01000032">
    <property type="protein sequence ID" value="GIO50454.1"/>
    <property type="molecule type" value="Genomic_DNA"/>
</dbReference>
<evidence type="ECO:0000256" key="1">
    <source>
        <dbReference type="SAM" id="Phobius"/>
    </source>
</evidence>
<dbReference type="Proteomes" id="UP000682811">
    <property type="component" value="Unassembled WGS sequence"/>
</dbReference>
<keyword evidence="1" id="KW-1133">Transmembrane helix</keyword>
<accession>A0A920CUL4</accession>
<feature type="transmembrane region" description="Helical" evidence="1">
    <location>
        <begin position="33"/>
        <end position="54"/>
    </location>
</feature>
<keyword evidence="1" id="KW-0812">Transmembrane</keyword>
<keyword evidence="3" id="KW-1185">Reference proteome</keyword>
<proteinExistence type="predicted"/>
<reference evidence="2 3" key="1">
    <citation type="submission" date="2021-03" db="EMBL/GenBank/DDBJ databases">
        <title>Antimicrobial resistance genes in bacteria isolated from Japanese honey, and their potential for conferring macrolide and lincosamide resistance in the American foulbrood pathogen Paenibacillus larvae.</title>
        <authorList>
            <person name="Okamoto M."/>
            <person name="Kumagai M."/>
            <person name="Kanamori H."/>
            <person name="Takamatsu D."/>
        </authorList>
    </citation>
    <scope>NUCLEOTIDE SEQUENCE [LARGE SCALE GENOMIC DNA]</scope>
    <source>
        <strain evidence="2 3">J34TS1</strain>
    </source>
</reference>